<dbReference type="GO" id="GO:0036424">
    <property type="term" value="F:L-phosphoserine phosphatase activity"/>
    <property type="evidence" value="ECO:0007669"/>
    <property type="project" value="InterPro"/>
</dbReference>
<dbReference type="InterPro" id="IPR050582">
    <property type="entry name" value="HAD-like_SerB"/>
</dbReference>
<gene>
    <name evidence="12" type="ORF">UFOPK2958_00145</name>
</gene>
<dbReference type="SFLD" id="SFLDG01137">
    <property type="entry name" value="C1.6.1:_Phosphoserine_Phosphat"/>
    <property type="match status" value="1"/>
</dbReference>
<dbReference type="PANTHER" id="PTHR43344">
    <property type="entry name" value="PHOSPHOSERINE PHOSPHATASE"/>
    <property type="match status" value="1"/>
</dbReference>
<evidence type="ECO:0000256" key="9">
    <source>
        <dbReference type="ARBA" id="ARBA00023299"/>
    </source>
</evidence>
<evidence type="ECO:0000256" key="8">
    <source>
        <dbReference type="ARBA" id="ARBA00022842"/>
    </source>
</evidence>
<keyword evidence="6" id="KW-0479">Metal-binding</keyword>
<dbReference type="Pfam" id="PF12710">
    <property type="entry name" value="HAD"/>
    <property type="match status" value="1"/>
</dbReference>
<dbReference type="SUPFAM" id="SSF56784">
    <property type="entry name" value="HAD-like"/>
    <property type="match status" value="1"/>
</dbReference>
<evidence type="ECO:0000313" key="12">
    <source>
        <dbReference type="EMBL" id="CAB4775156.1"/>
    </source>
</evidence>
<comment type="cofactor">
    <cofactor evidence="1">
        <name>Mg(2+)</name>
        <dbReference type="ChEBI" id="CHEBI:18420"/>
    </cofactor>
</comment>
<sequence length="394" mass="42247">MATTTYLVTVSGPDRPGIAASLFEAVSPERYPEVEISDIAQITIRGYLVLCVEITLDDATAPETVQTEIVRAGVRDEGVQVSVVRVEPEEFLNGKRLLLTVLAPAVSTEALGTVFAAMATCGATCERIVHLASYPVDCYELVVRGPNHATLREVLTQAARQAGLDVAVQRAGLHRRSKHLVVMDADSTLLRDEVIDMIAEEAGCASEVSAITASAMAGEIDFAESLRRRVRLLAGLDVAMLDEVRAKLRLTPGARTLIRTLQRLGYVPAVVSGGFVEVLEPLLRDLGVEYLAANRLEVVNGRLTGEIDGEIVDREGKAHALARFANEIGVPLQQTVAIGDGANDIDMLSLAGLGIAFNAKPVVRDHADAAINVPYLDAVLYFLGISREEIEADS</sequence>
<dbReference type="InterPro" id="IPR004469">
    <property type="entry name" value="PSP"/>
</dbReference>
<evidence type="ECO:0000256" key="4">
    <source>
        <dbReference type="ARBA" id="ARBA00012640"/>
    </source>
</evidence>
<dbReference type="AlphaFoldDB" id="A0A6J6VUP9"/>
<dbReference type="GO" id="GO:0006564">
    <property type="term" value="P:L-serine biosynthetic process"/>
    <property type="evidence" value="ECO:0007669"/>
    <property type="project" value="UniProtKB-KW"/>
</dbReference>
<evidence type="ECO:0000256" key="6">
    <source>
        <dbReference type="ARBA" id="ARBA00022723"/>
    </source>
</evidence>
<dbReference type="SFLD" id="SFLDG01136">
    <property type="entry name" value="C1.6:_Phosphoserine_Phosphatas"/>
    <property type="match status" value="1"/>
</dbReference>
<feature type="domain" description="Phosphoserine phosphatase ACT" evidence="11">
    <location>
        <begin position="100"/>
        <end position="169"/>
    </location>
</feature>
<dbReference type="Gene3D" id="3.30.70.260">
    <property type="match status" value="2"/>
</dbReference>
<keyword evidence="7" id="KW-0378">Hydrolase</keyword>
<dbReference type="InterPro" id="IPR049148">
    <property type="entry name" value="PSP_ACT"/>
</dbReference>
<dbReference type="UniPathway" id="UPA00135">
    <property type="reaction ID" value="UER00198"/>
</dbReference>
<keyword evidence="5" id="KW-0028">Amino-acid biosynthesis</keyword>
<dbReference type="GO" id="GO:0005737">
    <property type="term" value="C:cytoplasm"/>
    <property type="evidence" value="ECO:0007669"/>
    <property type="project" value="TreeGrafter"/>
</dbReference>
<dbReference type="SFLD" id="SFLDF00029">
    <property type="entry name" value="phosphoserine_phosphatase"/>
    <property type="match status" value="1"/>
</dbReference>
<dbReference type="Pfam" id="PF21086">
    <property type="entry name" value="ACT_PSP_2"/>
    <property type="match status" value="1"/>
</dbReference>
<organism evidence="12">
    <name type="scientific">freshwater metagenome</name>
    <dbReference type="NCBI Taxonomy" id="449393"/>
    <lineage>
        <taxon>unclassified sequences</taxon>
        <taxon>metagenomes</taxon>
        <taxon>ecological metagenomes</taxon>
    </lineage>
</organism>
<protein>
    <recommendedName>
        <fullName evidence="4">phosphoserine phosphatase</fullName>
        <ecNumber evidence="4">3.1.3.3</ecNumber>
    </recommendedName>
    <alternativeName>
        <fullName evidence="10">O-phosphoserine phosphohydrolase</fullName>
    </alternativeName>
</protein>
<name>A0A6J6VUP9_9ZZZZ</name>
<dbReference type="InterPro" id="IPR023214">
    <property type="entry name" value="HAD_sf"/>
</dbReference>
<dbReference type="NCBIfam" id="TIGR01488">
    <property type="entry name" value="HAD-SF-IB"/>
    <property type="match status" value="1"/>
</dbReference>
<dbReference type="PANTHER" id="PTHR43344:SF2">
    <property type="entry name" value="PHOSPHOSERINE PHOSPHATASE"/>
    <property type="match status" value="1"/>
</dbReference>
<dbReference type="EMBL" id="CAFAAB010000008">
    <property type="protein sequence ID" value="CAB4775156.1"/>
    <property type="molecule type" value="Genomic_DNA"/>
</dbReference>
<dbReference type="Pfam" id="PF13740">
    <property type="entry name" value="ACT_6"/>
    <property type="match status" value="1"/>
</dbReference>
<dbReference type="EC" id="3.1.3.3" evidence="4"/>
<dbReference type="GO" id="GO:0000287">
    <property type="term" value="F:magnesium ion binding"/>
    <property type="evidence" value="ECO:0007669"/>
    <property type="project" value="TreeGrafter"/>
</dbReference>
<evidence type="ECO:0000256" key="2">
    <source>
        <dbReference type="ARBA" id="ARBA00005135"/>
    </source>
</evidence>
<evidence type="ECO:0000256" key="5">
    <source>
        <dbReference type="ARBA" id="ARBA00022605"/>
    </source>
</evidence>
<dbReference type="InterPro" id="IPR036412">
    <property type="entry name" value="HAD-like_sf"/>
</dbReference>
<proteinExistence type="inferred from homology"/>
<comment type="pathway">
    <text evidence="2">Amino-acid biosynthesis; L-serine biosynthesis; L-serine from 3-phospho-D-glycerate: step 3/3.</text>
</comment>
<dbReference type="CDD" id="cd07500">
    <property type="entry name" value="HAD_PSP"/>
    <property type="match status" value="1"/>
</dbReference>
<evidence type="ECO:0000256" key="1">
    <source>
        <dbReference type="ARBA" id="ARBA00001946"/>
    </source>
</evidence>
<evidence type="ECO:0000256" key="10">
    <source>
        <dbReference type="ARBA" id="ARBA00031693"/>
    </source>
</evidence>
<accession>A0A6J6VUP9</accession>
<dbReference type="SFLD" id="SFLDS00003">
    <property type="entry name" value="Haloacid_Dehalogenase"/>
    <property type="match status" value="1"/>
</dbReference>
<evidence type="ECO:0000256" key="3">
    <source>
        <dbReference type="ARBA" id="ARBA00009184"/>
    </source>
</evidence>
<comment type="similarity">
    <text evidence="3">Belongs to the HAD-like hydrolase superfamily. SerB family.</text>
</comment>
<evidence type="ECO:0000259" key="11">
    <source>
        <dbReference type="Pfam" id="PF21086"/>
    </source>
</evidence>
<reference evidence="12" key="1">
    <citation type="submission" date="2020-05" db="EMBL/GenBank/DDBJ databases">
        <authorList>
            <person name="Chiriac C."/>
            <person name="Salcher M."/>
            <person name="Ghai R."/>
            <person name="Kavagutti S V."/>
        </authorList>
    </citation>
    <scope>NUCLEOTIDE SEQUENCE</scope>
</reference>
<keyword evidence="9" id="KW-0718">Serine biosynthesis</keyword>
<dbReference type="Gene3D" id="3.40.50.1000">
    <property type="entry name" value="HAD superfamily/HAD-like"/>
    <property type="match status" value="1"/>
</dbReference>
<keyword evidence="8" id="KW-0460">Magnesium</keyword>
<evidence type="ECO:0000256" key="7">
    <source>
        <dbReference type="ARBA" id="ARBA00022801"/>
    </source>
</evidence>
<dbReference type="NCBIfam" id="TIGR00338">
    <property type="entry name" value="serB"/>
    <property type="match status" value="1"/>
</dbReference>